<dbReference type="Pfam" id="PF07833">
    <property type="entry name" value="Cu_amine_oxidN1"/>
    <property type="match status" value="1"/>
</dbReference>
<gene>
    <name evidence="3" type="ORF">PAESOLCIP111_02472</name>
</gene>
<evidence type="ECO:0000313" key="4">
    <source>
        <dbReference type="Proteomes" id="UP000693672"/>
    </source>
</evidence>
<protein>
    <recommendedName>
        <fullName evidence="2">Copper amine oxidase-like N-terminal domain-containing protein</fullName>
    </recommendedName>
</protein>
<sequence>MKKVPFTLALSAGLLIAGTTTVFAADAVKAVLFPIQVFIQQKAQTLPAESPILNYNNQTYVPLRFFSEQLGQQVDYKQGAANEQSSVSLSAPHSDPAGEAWHLTYLMQPGNHRDAPLSLMLNMTELNPEENKPLEDRMYQFHASIYNVGKEDVVLLNGFNIDLEIVKVDEGGGGIGEVVWEGAIGHVPSKNGPVHIQGLPIPGANNDMFWGVQSPAWSWDGKDRNGVPLQPGSYYLRQKEGAHLQYGIINGSGETVTHNFNRSMANGIAGFYIRTLP</sequence>
<feature type="chain" id="PRO_5037480706" description="Copper amine oxidase-like N-terminal domain-containing protein" evidence="1">
    <location>
        <begin position="25"/>
        <end position="277"/>
    </location>
</feature>
<dbReference type="AlphaFoldDB" id="A0A916K0T1"/>
<dbReference type="EMBL" id="CAJVAS010000009">
    <property type="protein sequence ID" value="CAG7623044.1"/>
    <property type="molecule type" value="Genomic_DNA"/>
</dbReference>
<evidence type="ECO:0000256" key="1">
    <source>
        <dbReference type="SAM" id="SignalP"/>
    </source>
</evidence>
<keyword evidence="1" id="KW-0732">Signal</keyword>
<feature type="signal peptide" evidence="1">
    <location>
        <begin position="1"/>
        <end position="24"/>
    </location>
</feature>
<proteinExistence type="predicted"/>
<organism evidence="3 4">
    <name type="scientific">Paenibacillus solanacearum</name>
    <dbReference type="NCBI Taxonomy" id="2048548"/>
    <lineage>
        <taxon>Bacteria</taxon>
        <taxon>Bacillati</taxon>
        <taxon>Bacillota</taxon>
        <taxon>Bacilli</taxon>
        <taxon>Bacillales</taxon>
        <taxon>Paenibacillaceae</taxon>
        <taxon>Paenibacillus</taxon>
    </lineage>
</organism>
<dbReference type="Proteomes" id="UP000693672">
    <property type="component" value="Unassembled WGS sequence"/>
</dbReference>
<feature type="domain" description="Copper amine oxidase-like N-terminal" evidence="2">
    <location>
        <begin position="31"/>
        <end position="79"/>
    </location>
</feature>
<evidence type="ECO:0000313" key="3">
    <source>
        <dbReference type="EMBL" id="CAG7623044.1"/>
    </source>
</evidence>
<name>A0A916K0T1_9BACL</name>
<keyword evidence="4" id="KW-1185">Reference proteome</keyword>
<comment type="caution">
    <text evidence="3">The sequence shown here is derived from an EMBL/GenBank/DDBJ whole genome shotgun (WGS) entry which is preliminary data.</text>
</comment>
<accession>A0A916K0T1</accession>
<evidence type="ECO:0000259" key="2">
    <source>
        <dbReference type="Pfam" id="PF07833"/>
    </source>
</evidence>
<dbReference type="InterPro" id="IPR012854">
    <property type="entry name" value="Cu_amine_oxidase-like_N"/>
</dbReference>
<dbReference type="RefSeq" id="WP_218092257.1">
    <property type="nucleotide sequence ID" value="NZ_CAJVAS010000009.1"/>
</dbReference>
<reference evidence="3" key="1">
    <citation type="submission" date="2021-06" db="EMBL/GenBank/DDBJ databases">
        <authorList>
            <person name="Criscuolo A."/>
        </authorList>
    </citation>
    <scope>NUCLEOTIDE SEQUENCE</scope>
    <source>
        <strain evidence="3">CIP111600</strain>
    </source>
</reference>